<dbReference type="Gene3D" id="3.40.630.30">
    <property type="match status" value="1"/>
</dbReference>
<keyword evidence="3" id="KW-1185">Reference proteome</keyword>
<evidence type="ECO:0000313" key="3">
    <source>
        <dbReference type="Proteomes" id="UP001500791"/>
    </source>
</evidence>
<dbReference type="SUPFAM" id="SSF55729">
    <property type="entry name" value="Acyl-CoA N-acyltransferases (Nat)"/>
    <property type="match status" value="1"/>
</dbReference>
<name>A0ABP3I769_9CAUL</name>
<proteinExistence type="predicted"/>
<dbReference type="Proteomes" id="UP001500791">
    <property type="component" value="Unassembled WGS sequence"/>
</dbReference>
<comment type="caution">
    <text evidence="2">The sequence shown here is derived from an EMBL/GenBank/DDBJ whole genome shotgun (WGS) entry which is preliminary data.</text>
</comment>
<dbReference type="EMBL" id="BAAAEJ010000007">
    <property type="protein sequence ID" value="GAA0391762.1"/>
    <property type="molecule type" value="Genomic_DNA"/>
</dbReference>
<feature type="domain" description="N-acetyltransferase" evidence="1">
    <location>
        <begin position="247"/>
        <end position="334"/>
    </location>
</feature>
<dbReference type="CDD" id="cd04301">
    <property type="entry name" value="NAT_SF"/>
    <property type="match status" value="1"/>
</dbReference>
<sequence length="370" mass="41681">MALELVQGDFDAFFATPFHAYGKETPYVSPMRSDLRKYLDAAQNPLMKAGSPLEFYVVKRDGKPVARATAHRHLQSNERYGWSRTCFGFFDAADDAEAIDLLFSAIEDFAKRHGDTEIMGPFNLTAMQMVGLVTEGFEHAPYTDMVWSPEWLPVHLKRLGYGREFPMATWQFNPQTVPDDQPLTDRARAILGSPDWSFAPITRRDFKERMEEGRLCLNGGFDTNPMFVPLTAEEFQFQAGEMMWVMDPNLSAILHYKGEPAGVVICIPDLNPFVKHAGARYGLRMIWSWLRGLFAPKRAVIILYSVMPEHQGKGVNAALLHRVLGALKKGGYQSCGGTWIADVNGASLAQLKRLNAQVLHRTYLFRKALA</sequence>
<dbReference type="PANTHER" id="PTHR41368">
    <property type="entry name" value="PROTEIN YGHO"/>
    <property type="match status" value="1"/>
</dbReference>
<evidence type="ECO:0000259" key="1">
    <source>
        <dbReference type="Pfam" id="PF00583"/>
    </source>
</evidence>
<dbReference type="RefSeq" id="WP_167176942.1">
    <property type="nucleotide sequence ID" value="NZ_BAAAEJ010000007.1"/>
</dbReference>
<accession>A0ABP3I769</accession>
<reference evidence="3" key="1">
    <citation type="journal article" date="2019" name="Int. J. Syst. Evol. Microbiol.">
        <title>The Global Catalogue of Microorganisms (GCM) 10K type strain sequencing project: providing services to taxonomists for standard genome sequencing and annotation.</title>
        <authorList>
            <consortium name="The Broad Institute Genomics Platform"/>
            <consortium name="The Broad Institute Genome Sequencing Center for Infectious Disease"/>
            <person name="Wu L."/>
            <person name="Ma J."/>
        </authorList>
    </citation>
    <scope>NUCLEOTIDE SEQUENCE [LARGE SCALE GENOMIC DNA]</scope>
    <source>
        <strain evidence="3">JCM 13476</strain>
    </source>
</reference>
<dbReference type="InterPro" id="IPR000182">
    <property type="entry name" value="GNAT_dom"/>
</dbReference>
<dbReference type="PANTHER" id="PTHR41368:SF1">
    <property type="entry name" value="PROTEIN YGHO"/>
    <property type="match status" value="1"/>
</dbReference>
<gene>
    <name evidence="2" type="ORF">GCM10009093_17940</name>
</gene>
<evidence type="ECO:0000313" key="2">
    <source>
        <dbReference type="EMBL" id="GAA0391762.1"/>
    </source>
</evidence>
<protein>
    <recommendedName>
        <fullName evidence="1">N-acetyltransferase domain-containing protein</fullName>
    </recommendedName>
</protein>
<dbReference type="InterPro" id="IPR016181">
    <property type="entry name" value="Acyl_CoA_acyltransferase"/>
</dbReference>
<organism evidence="2 3">
    <name type="scientific">Brevundimonas terrae</name>
    <dbReference type="NCBI Taxonomy" id="363631"/>
    <lineage>
        <taxon>Bacteria</taxon>
        <taxon>Pseudomonadati</taxon>
        <taxon>Pseudomonadota</taxon>
        <taxon>Alphaproteobacteria</taxon>
        <taxon>Caulobacterales</taxon>
        <taxon>Caulobacteraceae</taxon>
        <taxon>Brevundimonas</taxon>
    </lineage>
</organism>
<dbReference type="InterPro" id="IPR039968">
    <property type="entry name" value="BcerS-like"/>
</dbReference>
<dbReference type="Pfam" id="PF00583">
    <property type="entry name" value="Acetyltransf_1"/>
    <property type="match status" value="1"/>
</dbReference>